<evidence type="ECO:0000313" key="2">
    <source>
        <dbReference type="Proteomes" id="UP001497535"/>
    </source>
</evidence>
<sequence>MIGPSIEPEMPMGSFPLSATLNNVLFTCGLEGDSCVWLICSTVTLPNLVDFPWGK</sequence>
<dbReference type="Proteomes" id="UP001497535">
    <property type="component" value="Unassembled WGS sequence"/>
</dbReference>
<dbReference type="EMBL" id="CAVMJV010000001">
    <property type="protein sequence ID" value="CAK5010280.1"/>
    <property type="molecule type" value="Genomic_DNA"/>
</dbReference>
<organism evidence="1 2">
    <name type="scientific">Meloidogyne enterolobii</name>
    <name type="common">Root-knot nematode worm</name>
    <name type="synonym">Meloidogyne mayaguensis</name>
    <dbReference type="NCBI Taxonomy" id="390850"/>
    <lineage>
        <taxon>Eukaryota</taxon>
        <taxon>Metazoa</taxon>
        <taxon>Ecdysozoa</taxon>
        <taxon>Nematoda</taxon>
        <taxon>Chromadorea</taxon>
        <taxon>Rhabditida</taxon>
        <taxon>Tylenchina</taxon>
        <taxon>Tylenchomorpha</taxon>
        <taxon>Tylenchoidea</taxon>
        <taxon>Meloidogynidae</taxon>
        <taxon>Meloidogyninae</taxon>
        <taxon>Meloidogyne</taxon>
    </lineage>
</organism>
<reference evidence="1" key="1">
    <citation type="submission" date="2023-11" db="EMBL/GenBank/DDBJ databases">
        <authorList>
            <person name="Poullet M."/>
        </authorList>
    </citation>
    <scope>NUCLEOTIDE SEQUENCE</scope>
    <source>
        <strain evidence="1">E1834</strain>
    </source>
</reference>
<comment type="caution">
    <text evidence="1">The sequence shown here is derived from an EMBL/GenBank/DDBJ whole genome shotgun (WGS) entry which is preliminary data.</text>
</comment>
<protein>
    <submittedName>
        <fullName evidence="1">Uncharacterized protein</fullName>
    </submittedName>
</protein>
<name>A0ACB0XNS3_MELEN</name>
<keyword evidence="2" id="KW-1185">Reference proteome</keyword>
<gene>
    <name evidence="1" type="ORF">MENTE1834_LOCUS1577</name>
</gene>
<accession>A0ACB0XNS3</accession>
<proteinExistence type="predicted"/>
<evidence type="ECO:0000313" key="1">
    <source>
        <dbReference type="EMBL" id="CAK5010280.1"/>
    </source>
</evidence>